<dbReference type="GO" id="GO:0003676">
    <property type="term" value="F:nucleic acid binding"/>
    <property type="evidence" value="ECO:0007669"/>
    <property type="project" value="InterPro"/>
</dbReference>
<organism evidence="2">
    <name type="scientific">Woronichinia naegeliana WA131</name>
    <dbReference type="NCBI Taxonomy" id="2824559"/>
    <lineage>
        <taxon>Bacteria</taxon>
        <taxon>Bacillati</taxon>
        <taxon>Cyanobacteriota</taxon>
        <taxon>Cyanophyceae</taxon>
        <taxon>Synechococcales</taxon>
        <taxon>Coelosphaeriaceae</taxon>
        <taxon>Woronichinia</taxon>
    </lineage>
</organism>
<dbReference type="EMBL" id="CP073041">
    <property type="protein sequence ID" value="UXE63121.1"/>
    <property type="molecule type" value="Genomic_DNA"/>
</dbReference>
<accession>A0A977L051</accession>
<keyword evidence="2" id="KW-0067">ATP-binding</keyword>
<feature type="domain" description="ATP-dependent helicase C-terminal" evidence="1">
    <location>
        <begin position="401"/>
        <end position="480"/>
    </location>
</feature>
<dbReference type="GO" id="GO:0006139">
    <property type="term" value="P:nucleobase-containing compound metabolic process"/>
    <property type="evidence" value="ECO:0007669"/>
    <property type="project" value="InterPro"/>
</dbReference>
<name>A0A977L051_9CYAN</name>
<dbReference type="KEGG" id="wna:KA717_10905"/>
<keyword evidence="2" id="KW-0347">Helicase</keyword>
<proteinExistence type="predicted"/>
<keyword evidence="2" id="KW-0547">Nucleotide-binding</keyword>
<protein>
    <submittedName>
        <fullName evidence="2">ATP-dependent DNA helicase</fullName>
    </submittedName>
</protein>
<reference evidence="2" key="1">
    <citation type="submission" date="2021-04" db="EMBL/GenBank/DDBJ databases">
        <title>Genome sequence of Woronichinia naegeliana from Washington state freshwater lake bloom.</title>
        <authorList>
            <person name="Dreher T.W."/>
        </authorList>
    </citation>
    <scope>NUCLEOTIDE SEQUENCE</scope>
    <source>
        <strain evidence="2">WA131</strain>
    </source>
</reference>
<dbReference type="InterPro" id="IPR006555">
    <property type="entry name" value="ATP-dep_Helicase_C"/>
</dbReference>
<dbReference type="Pfam" id="PF13307">
    <property type="entry name" value="Helicase_C_2"/>
    <property type="match status" value="1"/>
</dbReference>
<dbReference type="AlphaFoldDB" id="A0A977L051"/>
<dbReference type="GO" id="GO:0004386">
    <property type="term" value="F:helicase activity"/>
    <property type="evidence" value="ECO:0007669"/>
    <property type="project" value="UniProtKB-KW"/>
</dbReference>
<sequence length="494" mass="56718">MGLLETEVHDALRDWLRHHPQSFWGHHLTMGRLVSRTLRLNRSALIQTGTLGDRYHLSYLIPALLSAIPLQIVVSPPRQKHLQEQDLPALQAWLTAYRGQTIQSSIQVLTPEQWFNQGFQTDGSPQIKLPTVIDQADYLENWARDYFGQNLRRSDWENLSQRLPPLQEKIRDLQIHLTKALFSRPPNPYECYPLTPEEESILITYLPQLTAIAPCNHPVQFFWQTWQTQSDNSLLFAKLERPSGQFSLHLSPVHLAQLLQPYWQNPVVIIGGFLDADKPATTFRQTLGLGELLCLKFSPNRQTESIQVYLPEKLPFPNTPEFKSVLFEQVQRLIRASLGLQLTIVILLDDFPLKAFLGTLLAAEFGARVQVEKLHLTSGSILISGWDFWCQQQEQLPTPHLLILGTLPLPSLEHPLVARRVNYYKSHHQDWFRGYLLPTAIKALQQAVMPLRDKQGMIAVFDPRVNSRSYGSQILAALEPYAKSNYIDPSWFRN</sequence>
<evidence type="ECO:0000259" key="1">
    <source>
        <dbReference type="Pfam" id="PF13307"/>
    </source>
</evidence>
<evidence type="ECO:0000313" key="2">
    <source>
        <dbReference type="EMBL" id="UXE63121.1"/>
    </source>
</evidence>
<keyword evidence="2" id="KW-0378">Hydrolase</keyword>
<dbReference type="Proteomes" id="UP001065613">
    <property type="component" value="Chromosome"/>
</dbReference>
<dbReference type="GO" id="GO:0005524">
    <property type="term" value="F:ATP binding"/>
    <property type="evidence" value="ECO:0007669"/>
    <property type="project" value="InterPro"/>
</dbReference>
<gene>
    <name evidence="2" type="ORF">KA717_10905</name>
</gene>
<dbReference type="GO" id="GO:0016818">
    <property type="term" value="F:hydrolase activity, acting on acid anhydrides, in phosphorus-containing anhydrides"/>
    <property type="evidence" value="ECO:0007669"/>
    <property type="project" value="InterPro"/>
</dbReference>